<comment type="caution">
    <text evidence="1">The sequence shown here is derived from an EMBL/GenBank/DDBJ whole genome shotgun (WGS) entry which is preliminary data.</text>
</comment>
<feature type="non-terminal residue" evidence="1">
    <location>
        <position position="1"/>
    </location>
</feature>
<organism evidence="1 2">
    <name type="scientific">Chara braunii</name>
    <name type="common">Braun's stonewort</name>
    <dbReference type="NCBI Taxonomy" id="69332"/>
    <lineage>
        <taxon>Eukaryota</taxon>
        <taxon>Viridiplantae</taxon>
        <taxon>Streptophyta</taxon>
        <taxon>Charophyceae</taxon>
        <taxon>Charales</taxon>
        <taxon>Characeae</taxon>
        <taxon>Chara</taxon>
    </lineage>
</organism>
<dbReference type="EMBL" id="BFEA01005535">
    <property type="protein sequence ID" value="GBG41362.1"/>
    <property type="molecule type" value="Genomic_DNA"/>
</dbReference>
<gene>
    <name evidence="1" type="ORF">CBR_g83355</name>
</gene>
<name>A0A388JJ90_CHABU</name>
<dbReference type="Proteomes" id="UP000265515">
    <property type="component" value="Unassembled WGS sequence"/>
</dbReference>
<evidence type="ECO:0000313" key="2">
    <source>
        <dbReference type="Proteomes" id="UP000265515"/>
    </source>
</evidence>
<evidence type="ECO:0000313" key="1">
    <source>
        <dbReference type="EMBL" id="GBG41362.1"/>
    </source>
</evidence>
<sequence>IETLRDVVTL</sequence>
<reference evidence="1 2" key="1">
    <citation type="journal article" date="2018" name="Cell">
        <title>The Chara Genome: Secondary Complexity and Implications for Plant Terrestrialization.</title>
        <authorList>
            <person name="Nishiyama T."/>
            <person name="Sakayama H."/>
            <person name="Vries J.D."/>
            <person name="Buschmann H."/>
            <person name="Saint-Marcoux D."/>
            <person name="Ullrich K.K."/>
            <person name="Haas F.B."/>
            <person name="Vanderstraeten L."/>
            <person name="Becker D."/>
            <person name="Lang D."/>
            <person name="Vosolsobe S."/>
            <person name="Rombauts S."/>
            <person name="Wilhelmsson P.K.I."/>
            <person name="Janitza P."/>
            <person name="Kern R."/>
            <person name="Heyl A."/>
            <person name="Rumpler F."/>
            <person name="Villalobos L.I.A.C."/>
            <person name="Clay J.M."/>
            <person name="Skokan R."/>
            <person name="Toyoda A."/>
            <person name="Suzuki Y."/>
            <person name="Kagoshima H."/>
            <person name="Schijlen E."/>
            <person name="Tajeshwar N."/>
            <person name="Catarino B."/>
            <person name="Hetherington A.J."/>
            <person name="Saltykova A."/>
            <person name="Bonnot C."/>
            <person name="Breuninger H."/>
            <person name="Symeonidi A."/>
            <person name="Radhakrishnan G.V."/>
            <person name="Van Nieuwerburgh F."/>
            <person name="Deforce D."/>
            <person name="Chang C."/>
            <person name="Karol K.G."/>
            <person name="Hedrich R."/>
            <person name="Ulvskov P."/>
            <person name="Glockner G."/>
            <person name="Delwiche C.F."/>
            <person name="Petrasek J."/>
            <person name="Van de Peer Y."/>
            <person name="Friml J."/>
            <person name="Beilby M."/>
            <person name="Dolan L."/>
            <person name="Kohara Y."/>
            <person name="Sugano S."/>
            <person name="Fujiyama A."/>
            <person name="Delaux P.-M."/>
            <person name="Quint M."/>
            <person name="TheiBen G."/>
            <person name="Hagemann M."/>
            <person name="Harholt J."/>
            <person name="Dunand C."/>
            <person name="Zachgo S."/>
            <person name="Langdale J."/>
            <person name="Maumus F."/>
            <person name="Straeten D.V.D."/>
            <person name="Gould S.B."/>
            <person name="Rensing S.A."/>
        </authorList>
    </citation>
    <scope>NUCLEOTIDE SEQUENCE [LARGE SCALE GENOMIC DNA]</scope>
    <source>
        <strain evidence="1 2">S276</strain>
    </source>
</reference>
<protein>
    <submittedName>
        <fullName evidence="1">Uncharacterized protein</fullName>
    </submittedName>
</protein>
<accession>A0A388JJ90</accession>
<keyword evidence="2" id="KW-1185">Reference proteome</keyword>
<proteinExistence type="predicted"/>